<keyword evidence="2" id="KW-1185">Reference proteome</keyword>
<reference evidence="1 2" key="1">
    <citation type="submission" date="2022-11" db="EMBL/GenBank/DDBJ databases">
        <title>Deinococcus ZS9-10, Low Temperature and Draught-tolerating, UV-resistant Bacteria from Continental Antarctica.</title>
        <authorList>
            <person name="Cheng L."/>
        </authorList>
    </citation>
    <scope>NUCLEOTIDE SEQUENCE [LARGE SCALE GENOMIC DNA]</scope>
    <source>
        <strain evidence="1 2">ZS9-10</strain>
    </source>
</reference>
<gene>
    <name evidence="1" type="ORF">ORD21_07410</name>
</gene>
<name>A0ABU4DPW9_9DEIO</name>
<proteinExistence type="predicted"/>
<evidence type="ECO:0000313" key="1">
    <source>
        <dbReference type="EMBL" id="MDV6374413.1"/>
    </source>
</evidence>
<organism evidence="1 2">
    <name type="scientific">Deinococcus arenicola</name>
    <dbReference type="NCBI Taxonomy" id="2994950"/>
    <lineage>
        <taxon>Bacteria</taxon>
        <taxon>Thermotogati</taxon>
        <taxon>Deinococcota</taxon>
        <taxon>Deinococci</taxon>
        <taxon>Deinococcales</taxon>
        <taxon>Deinococcaceae</taxon>
        <taxon>Deinococcus</taxon>
    </lineage>
</organism>
<evidence type="ECO:0008006" key="3">
    <source>
        <dbReference type="Google" id="ProtNLM"/>
    </source>
</evidence>
<dbReference type="RefSeq" id="WP_317639733.1">
    <property type="nucleotide sequence ID" value="NZ_JAPMIV010000010.1"/>
</dbReference>
<dbReference type="Proteomes" id="UP001276150">
    <property type="component" value="Unassembled WGS sequence"/>
</dbReference>
<accession>A0ABU4DPW9</accession>
<evidence type="ECO:0000313" key="2">
    <source>
        <dbReference type="Proteomes" id="UP001276150"/>
    </source>
</evidence>
<sequence length="394" mass="43247">MDIADMDIAERYIRLAHAIDVHSEGFVDGYGGPQEWADPTRREPAALQADAEALLEDVQAVSDDARREFLRVQVSAMHTMTRIIGGEAIAYEEEVRGLYDIDPVRADPSELDAALDALETAVSGTGPLSERIEKLRQKVIVPKDDLLRLAAPILAELRRRTQDRFGLPDGEDFSISLVSDKPWGGYNWPLGNLKSRIDINTDLPVPLIGLPDLLAHEGYPGHHTEHATKEALLVRGKGWLEHSIQLMNAPECAVSEGIATNALDAVMDEAEVRDWLCGELAAQAGLEGRDVRAFLDVTGVQKGLKNVSGTAALMLHGEKRPEAEVLDFLGRYALATPERARQTLRFIGQPQFRAYIFTYAVGSDLVQGWLKKHGPEGFGRLLREPLTPGQLAAG</sequence>
<comment type="caution">
    <text evidence="1">The sequence shown here is derived from an EMBL/GenBank/DDBJ whole genome shotgun (WGS) entry which is preliminary data.</text>
</comment>
<protein>
    <recommendedName>
        <fullName evidence="3">DUF885 domain-containing protein</fullName>
    </recommendedName>
</protein>
<dbReference type="EMBL" id="JAPMIV010000010">
    <property type="protein sequence ID" value="MDV6374413.1"/>
    <property type="molecule type" value="Genomic_DNA"/>
</dbReference>